<comment type="subcellular location">
    <subcellularLocation>
        <location evidence="1">Endomembrane system</location>
        <topology evidence="1">Multi-pass membrane protein</topology>
    </subcellularLocation>
</comment>
<evidence type="ECO:0000256" key="3">
    <source>
        <dbReference type="ARBA" id="ARBA00022692"/>
    </source>
</evidence>
<dbReference type="PANTHER" id="PTHR13314">
    <property type="entry name" value="CALCIUM CHANNEL FLOWER HOMOLOG"/>
    <property type="match status" value="1"/>
</dbReference>
<comment type="caution">
    <text evidence="7">The sequence shown here is derived from an EMBL/GenBank/DDBJ whole genome shotgun (WGS) entry which is preliminary data.</text>
</comment>
<sequence length="195" mass="21451">MTKAVAIVSSIIAMALGLFVCITFKAICIVAGILQICSAFIVIVFEAPCCCQCLDFINQIGNFSDNRPHWQKAIGYGIIALLPMFFCFEMSTVFGSGLLFVTATLYGIMALGKKADRETMMKRATEGESEEILLDNIEPTGVHKVSTITIQSLLCKETLWTPCIFKDISLGVHKVSTITIQGLLCKETLYGHLYF</sequence>
<name>A0A8S4P2Y4_OWEFU</name>
<comment type="similarity">
    <text evidence="2">Belongs to the calcium channel flower family.</text>
</comment>
<dbReference type="PANTHER" id="PTHR13314:SF2">
    <property type="entry name" value="CALCIUM CHANNEL FLOWER HOMOLOG"/>
    <property type="match status" value="1"/>
</dbReference>
<reference evidence="7" key="1">
    <citation type="submission" date="2022-03" db="EMBL/GenBank/DDBJ databases">
        <authorList>
            <person name="Martin C."/>
        </authorList>
    </citation>
    <scope>NUCLEOTIDE SEQUENCE</scope>
</reference>
<dbReference type="GO" id="GO:0012505">
    <property type="term" value="C:endomembrane system"/>
    <property type="evidence" value="ECO:0007669"/>
    <property type="project" value="UniProtKB-SubCell"/>
</dbReference>
<organism evidence="7 8">
    <name type="scientific">Owenia fusiformis</name>
    <name type="common">Polychaete worm</name>
    <dbReference type="NCBI Taxonomy" id="6347"/>
    <lineage>
        <taxon>Eukaryota</taxon>
        <taxon>Metazoa</taxon>
        <taxon>Spiralia</taxon>
        <taxon>Lophotrochozoa</taxon>
        <taxon>Annelida</taxon>
        <taxon>Polychaeta</taxon>
        <taxon>Sedentaria</taxon>
        <taxon>Canalipalpata</taxon>
        <taxon>Sabellida</taxon>
        <taxon>Oweniida</taxon>
        <taxon>Oweniidae</taxon>
        <taxon>Owenia</taxon>
    </lineage>
</organism>
<evidence type="ECO:0000256" key="4">
    <source>
        <dbReference type="ARBA" id="ARBA00022989"/>
    </source>
</evidence>
<proteinExistence type="inferred from homology"/>
<dbReference type="Pfam" id="PF10233">
    <property type="entry name" value="Cg6151-P"/>
    <property type="match status" value="1"/>
</dbReference>
<accession>A0A8S4P2Y4</accession>
<evidence type="ECO:0000256" key="1">
    <source>
        <dbReference type="ARBA" id="ARBA00004127"/>
    </source>
</evidence>
<evidence type="ECO:0000313" key="8">
    <source>
        <dbReference type="Proteomes" id="UP000749559"/>
    </source>
</evidence>
<keyword evidence="3 6" id="KW-0812">Transmembrane</keyword>
<dbReference type="AlphaFoldDB" id="A0A8S4P2Y4"/>
<evidence type="ECO:0000256" key="6">
    <source>
        <dbReference type="SAM" id="Phobius"/>
    </source>
</evidence>
<dbReference type="Proteomes" id="UP000749559">
    <property type="component" value="Unassembled WGS sequence"/>
</dbReference>
<feature type="transmembrane region" description="Helical" evidence="6">
    <location>
        <begin position="7"/>
        <end position="27"/>
    </location>
</feature>
<evidence type="ECO:0000256" key="5">
    <source>
        <dbReference type="ARBA" id="ARBA00023136"/>
    </source>
</evidence>
<dbReference type="EMBL" id="CAIIXF020000006">
    <property type="protein sequence ID" value="CAH1787232.1"/>
    <property type="molecule type" value="Genomic_DNA"/>
</dbReference>
<evidence type="ECO:0000313" key="7">
    <source>
        <dbReference type="EMBL" id="CAH1787232.1"/>
    </source>
</evidence>
<gene>
    <name evidence="7" type="ORF">OFUS_LOCUS12980</name>
</gene>
<dbReference type="SMART" id="SM01077">
    <property type="entry name" value="Cg6151-P"/>
    <property type="match status" value="1"/>
</dbReference>
<evidence type="ECO:0008006" key="9">
    <source>
        <dbReference type="Google" id="ProtNLM"/>
    </source>
</evidence>
<dbReference type="GO" id="GO:0016020">
    <property type="term" value="C:membrane"/>
    <property type="evidence" value="ECO:0007669"/>
    <property type="project" value="InterPro"/>
</dbReference>
<dbReference type="GO" id="GO:0016192">
    <property type="term" value="P:vesicle-mediated transport"/>
    <property type="evidence" value="ECO:0007669"/>
    <property type="project" value="TreeGrafter"/>
</dbReference>
<evidence type="ECO:0000256" key="2">
    <source>
        <dbReference type="ARBA" id="ARBA00010023"/>
    </source>
</evidence>
<dbReference type="InterPro" id="IPR019365">
    <property type="entry name" value="TVP18/Ca-channel_flower"/>
</dbReference>
<feature type="transmembrane region" description="Helical" evidence="6">
    <location>
        <begin position="92"/>
        <end position="112"/>
    </location>
</feature>
<keyword evidence="8" id="KW-1185">Reference proteome</keyword>
<keyword evidence="5 6" id="KW-0472">Membrane</keyword>
<keyword evidence="4 6" id="KW-1133">Transmembrane helix</keyword>
<dbReference type="OrthoDB" id="9934994at2759"/>
<protein>
    <recommendedName>
        <fullName evidence="9">Calcium channel flower</fullName>
    </recommendedName>
</protein>